<dbReference type="Pfam" id="PF11350">
    <property type="entry name" value="DUF3152"/>
    <property type="match status" value="1"/>
</dbReference>
<evidence type="ECO:0000259" key="3">
    <source>
        <dbReference type="Pfam" id="PF11350"/>
    </source>
</evidence>
<comment type="caution">
    <text evidence="4">The sequence shown here is derived from an EMBL/GenBank/DDBJ whole genome shotgun (WGS) entry which is preliminary data.</text>
</comment>
<evidence type="ECO:0000313" key="4">
    <source>
        <dbReference type="EMBL" id="GIH76782.1"/>
    </source>
</evidence>
<dbReference type="EMBL" id="BOOH01000023">
    <property type="protein sequence ID" value="GIH76782.1"/>
    <property type="molecule type" value="Genomic_DNA"/>
</dbReference>
<feature type="domain" description="DUF3152" evidence="3">
    <location>
        <begin position="137"/>
        <end position="298"/>
    </location>
</feature>
<proteinExistence type="predicted"/>
<reference evidence="4 5" key="1">
    <citation type="submission" date="2021-01" db="EMBL/GenBank/DDBJ databases">
        <title>Whole genome shotgun sequence of Planobispora longispora NBRC 13918.</title>
        <authorList>
            <person name="Komaki H."/>
            <person name="Tamura T."/>
        </authorList>
    </citation>
    <scope>NUCLEOTIDE SEQUENCE [LARGE SCALE GENOMIC DNA]</scope>
    <source>
        <strain evidence="4 5">NBRC 13918</strain>
    </source>
</reference>
<organism evidence="4 5">
    <name type="scientific">Planobispora longispora</name>
    <dbReference type="NCBI Taxonomy" id="28887"/>
    <lineage>
        <taxon>Bacteria</taxon>
        <taxon>Bacillati</taxon>
        <taxon>Actinomycetota</taxon>
        <taxon>Actinomycetes</taxon>
        <taxon>Streptosporangiales</taxon>
        <taxon>Streptosporangiaceae</taxon>
        <taxon>Planobispora</taxon>
    </lineage>
</organism>
<evidence type="ECO:0000256" key="1">
    <source>
        <dbReference type="SAM" id="MobiDB-lite"/>
    </source>
</evidence>
<protein>
    <recommendedName>
        <fullName evidence="3">DUF3152 domain-containing protein</fullName>
    </recommendedName>
</protein>
<evidence type="ECO:0000256" key="2">
    <source>
        <dbReference type="SAM" id="Phobius"/>
    </source>
</evidence>
<dbReference type="SUPFAM" id="SSF55486">
    <property type="entry name" value="Metalloproteases ('zincins'), catalytic domain"/>
    <property type="match status" value="1"/>
</dbReference>
<dbReference type="AlphaFoldDB" id="A0A8J3RN19"/>
<accession>A0A8J3RN19</accession>
<keyword evidence="5" id="KW-1185">Reference proteome</keyword>
<name>A0A8J3RN19_9ACTN</name>
<sequence>MTGNIDNRLRKPYLWLLGFGGTATLLVGGSAVTPPATPVSTSPSPTVLAQVTAPPVPVPTVTTATATAQPTAAPRTTSTPQTAVTPQATITSQPAVAPRVTATAQATVAPTPPPDPQEAGAPKTQLFANGRLQPEKVRVSRSASGRYRVVPGESLPPRGKKKVVRYKVEVERGLPFDAEEFAREVHRILNDPRGWGFRFHRVSRGPVDIRVSLSSPAMTDRRCLPLRTFGLLSCWNGGRAVINAMRWNEGVPGYRGDVASYREYVVSHEVGHGLGHGHVPCPGPGRRAPVMLQQTKSLYGCRPNPWPFPKRGPRALG</sequence>
<dbReference type="RefSeq" id="WP_203891381.1">
    <property type="nucleotide sequence ID" value="NZ_BOOH01000023.1"/>
</dbReference>
<evidence type="ECO:0000313" key="5">
    <source>
        <dbReference type="Proteomes" id="UP000616724"/>
    </source>
</evidence>
<feature type="compositionally biased region" description="Low complexity" evidence="1">
    <location>
        <begin position="63"/>
        <end position="83"/>
    </location>
</feature>
<feature type="transmembrane region" description="Helical" evidence="2">
    <location>
        <begin position="12"/>
        <end position="32"/>
    </location>
</feature>
<feature type="region of interest" description="Disordered" evidence="1">
    <location>
        <begin position="63"/>
        <end position="143"/>
    </location>
</feature>
<feature type="compositionally biased region" description="Low complexity" evidence="1">
    <location>
        <begin position="93"/>
        <end position="109"/>
    </location>
</feature>
<keyword evidence="2" id="KW-0812">Transmembrane</keyword>
<dbReference type="InterPro" id="IPR022603">
    <property type="entry name" value="DUF3152"/>
</dbReference>
<keyword evidence="2" id="KW-1133">Transmembrane helix</keyword>
<dbReference type="Proteomes" id="UP000616724">
    <property type="component" value="Unassembled WGS sequence"/>
</dbReference>
<gene>
    <name evidence="4" type="ORF">Plo01_32110</name>
</gene>
<keyword evidence="2" id="KW-0472">Membrane</keyword>